<evidence type="ECO:0000313" key="1">
    <source>
        <dbReference type="EMBL" id="MFC6066478.1"/>
    </source>
</evidence>
<sequence length="212" mass="23588">MSRRNEAQTIERSGFHIKVPKSWWEFDIRPASRDDTIRQLVNERVRRRPELAEYRDVFSSFLRKAARDAWQSGALYCGCMAESFGGAAPVTASVTVSVIGAQTDDGEILPTDPQLIAQQISPRKAKREGDAWREVTTVEIPQVGPVARTHGVEDITVPGDERTVRAVLMQTFIPVPEQQGTVALVSGSSQVLDLADSFFDMFDAITSTFRFV</sequence>
<dbReference type="RefSeq" id="WP_031061740.1">
    <property type="nucleotide sequence ID" value="NZ_JBHSPX010000008.1"/>
</dbReference>
<dbReference type="EMBL" id="JBHSPX010000008">
    <property type="protein sequence ID" value="MFC6066478.1"/>
    <property type="molecule type" value="Genomic_DNA"/>
</dbReference>
<evidence type="ECO:0000313" key="2">
    <source>
        <dbReference type="Proteomes" id="UP001596139"/>
    </source>
</evidence>
<organism evidence="1 2">
    <name type="scientific">Streptomyces ochraceiscleroticus</name>
    <dbReference type="NCBI Taxonomy" id="47761"/>
    <lineage>
        <taxon>Bacteria</taxon>
        <taxon>Bacillati</taxon>
        <taxon>Actinomycetota</taxon>
        <taxon>Actinomycetes</taxon>
        <taxon>Kitasatosporales</taxon>
        <taxon>Streptomycetaceae</taxon>
        <taxon>Streptomyces</taxon>
    </lineage>
</organism>
<keyword evidence="2" id="KW-1185">Reference proteome</keyword>
<comment type="caution">
    <text evidence="1">The sequence shown here is derived from an EMBL/GenBank/DDBJ whole genome shotgun (WGS) entry which is preliminary data.</text>
</comment>
<evidence type="ECO:0008006" key="3">
    <source>
        <dbReference type="Google" id="ProtNLM"/>
    </source>
</evidence>
<accession>A0ABW1MRX2</accession>
<name>A0ABW1MRX2_9ACTN</name>
<reference evidence="2" key="1">
    <citation type="journal article" date="2019" name="Int. J. Syst. Evol. Microbiol.">
        <title>The Global Catalogue of Microorganisms (GCM) 10K type strain sequencing project: providing services to taxonomists for standard genome sequencing and annotation.</title>
        <authorList>
            <consortium name="The Broad Institute Genomics Platform"/>
            <consortium name="The Broad Institute Genome Sequencing Center for Infectious Disease"/>
            <person name="Wu L."/>
            <person name="Ma J."/>
        </authorList>
    </citation>
    <scope>NUCLEOTIDE SEQUENCE [LARGE SCALE GENOMIC DNA]</scope>
    <source>
        <strain evidence="2">CGMCC 1.15180</strain>
    </source>
</reference>
<gene>
    <name evidence="1" type="ORF">ACFP4F_28580</name>
</gene>
<dbReference type="Proteomes" id="UP001596139">
    <property type="component" value="Unassembled WGS sequence"/>
</dbReference>
<protein>
    <recommendedName>
        <fullName evidence="3">Baseplate protein J-like domain-containing protein</fullName>
    </recommendedName>
</protein>
<proteinExistence type="predicted"/>